<dbReference type="AlphaFoldDB" id="M1BFE8"/>
<reference evidence="2" key="1">
    <citation type="journal article" date="2011" name="Nature">
        <title>Genome sequence and analysis of the tuber crop potato.</title>
        <authorList>
            <consortium name="The Potato Genome Sequencing Consortium"/>
        </authorList>
    </citation>
    <scope>NUCLEOTIDE SEQUENCE [LARGE SCALE GENOMIC DNA]</scope>
    <source>
        <strain evidence="2">cv. DM1-3 516 R44</strain>
    </source>
</reference>
<organism evidence="1 2">
    <name type="scientific">Solanum tuberosum</name>
    <name type="common">Potato</name>
    <dbReference type="NCBI Taxonomy" id="4113"/>
    <lineage>
        <taxon>Eukaryota</taxon>
        <taxon>Viridiplantae</taxon>
        <taxon>Streptophyta</taxon>
        <taxon>Embryophyta</taxon>
        <taxon>Tracheophyta</taxon>
        <taxon>Spermatophyta</taxon>
        <taxon>Magnoliopsida</taxon>
        <taxon>eudicotyledons</taxon>
        <taxon>Gunneridae</taxon>
        <taxon>Pentapetalae</taxon>
        <taxon>asterids</taxon>
        <taxon>lamiids</taxon>
        <taxon>Solanales</taxon>
        <taxon>Solanaceae</taxon>
        <taxon>Solanoideae</taxon>
        <taxon>Solaneae</taxon>
        <taxon>Solanum</taxon>
    </lineage>
</organism>
<dbReference type="PaxDb" id="4113-PGSC0003DMT400043950"/>
<dbReference type="eggNOG" id="KOG0414">
    <property type="taxonomic scope" value="Eukaryota"/>
</dbReference>
<protein>
    <submittedName>
        <fullName evidence="1">Condensin complex subunit 1</fullName>
    </submittedName>
</protein>
<accession>M1BFE8</accession>
<name>M1BFE8_SOLTU</name>
<dbReference type="STRING" id="4113.M1BFE8"/>
<evidence type="ECO:0000313" key="2">
    <source>
        <dbReference type="Proteomes" id="UP000011115"/>
    </source>
</evidence>
<dbReference type="Proteomes" id="UP000011115">
    <property type="component" value="Unassembled WGS sequence"/>
</dbReference>
<keyword evidence="2" id="KW-1185">Reference proteome</keyword>
<sequence length="189" mass="20991">MLTQSDDVVCCSNAFSMFENAVCVIFSEQWWLLRKATFASTELETLGYSPDESIIQKFWKVCEHQINLLDDLGPKAQPTSVLDGLSSCDEISNEDGEVLIVGEEINKEHDDCLTESNLPHEEDMIGQTDDSVPDFGNLEQTRTLVELLEAGLRLSICAIGAGSVLSFLTGSLALFKYVYEATKYFNITD</sequence>
<dbReference type="HOGENOM" id="CLU_1436750_0_0_1"/>
<proteinExistence type="predicted"/>
<dbReference type="Gramene" id="PGSC0003DMT400043950">
    <property type="protein sequence ID" value="PGSC0003DMT400043950"/>
    <property type="gene ID" value="PGSC0003DMG400017057"/>
</dbReference>
<dbReference type="InParanoid" id="M1BFE8"/>
<reference evidence="1" key="2">
    <citation type="submission" date="2015-06" db="UniProtKB">
        <authorList>
            <consortium name="EnsemblPlants"/>
        </authorList>
    </citation>
    <scope>IDENTIFICATION</scope>
    <source>
        <strain evidence="1">DM1-3 516 R44</strain>
    </source>
</reference>
<dbReference type="EnsemblPlants" id="PGSC0003DMT400043950">
    <property type="protein sequence ID" value="PGSC0003DMT400043950"/>
    <property type="gene ID" value="PGSC0003DMG400017057"/>
</dbReference>
<evidence type="ECO:0000313" key="1">
    <source>
        <dbReference type="EnsemblPlants" id="PGSC0003DMT400043950"/>
    </source>
</evidence>